<dbReference type="SMART" id="SM01360">
    <property type="entry name" value="A2M"/>
    <property type="match status" value="1"/>
</dbReference>
<accession>A0AA45C5E4</accession>
<keyword evidence="6" id="KW-1185">Reference proteome</keyword>
<dbReference type="PANTHER" id="PTHR11412">
    <property type="entry name" value="MACROGLOBULIN / COMPLEMENT"/>
    <property type="match status" value="1"/>
</dbReference>
<dbReference type="Proteomes" id="UP000245921">
    <property type="component" value="Unassembled WGS sequence"/>
</dbReference>
<dbReference type="Gene3D" id="1.50.10.20">
    <property type="match status" value="1"/>
</dbReference>
<dbReference type="InterPro" id="IPR002890">
    <property type="entry name" value="MG2"/>
</dbReference>
<dbReference type="SUPFAM" id="SSF48239">
    <property type="entry name" value="Terpenoid cyclases/Protein prenyltransferases"/>
    <property type="match status" value="1"/>
</dbReference>
<dbReference type="InterPro" id="IPR050473">
    <property type="entry name" value="A2M/Complement_sys"/>
</dbReference>
<evidence type="ECO:0000313" key="6">
    <source>
        <dbReference type="Proteomes" id="UP000245921"/>
    </source>
</evidence>
<dbReference type="InterPro" id="IPR001599">
    <property type="entry name" value="Macroglobln_a2"/>
</dbReference>
<keyword evidence="2" id="KW-0732">Signal</keyword>
<dbReference type="Gene3D" id="6.20.50.160">
    <property type="match status" value="1"/>
</dbReference>
<dbReference type="Gene3D" id="2.60.40.10">
    <property type="entry name" value="Immunoglobulins"/>
    <property type="match status" value="2"/>
</dbReference>
<dbReference type="Pfam" id="PF07703">
    <property type="entry name" value="A2M_BRD"/>
    <property type="match status" value="1"/>
</dbReference>
<dbReference type="Pfam" id="PF17973">
    <property type="entry name" value="bMG10"/>
    <property type="match status" value="1"/>
</dbReference>
<gene>
    <name evidence="5" type="ORF">C7380_1174</name>
</gene>
<comment type="similarity">
    <text evidence="1">Belongs to the protease inhibitor I39 (alpha-2-macroglobulin) family. Bacterial alpha-2-macroglobulin subfamily.</text>
</comment>
<sequence length="1511" mass="180017">MKKKILSILLILLSLISFSYVYTSGNNVISKGDSISIYGYDEKNVMMNVYQITNPEEFYVENKSLIELKKEFKYSRYIKLDQSGNIEDKEKFNDYGLFVIEFKNSNNKTISNSIIQVSDINFLYTYVKNNLIIYNYNQKTSSKEITDIILIDKNGISREYKNNEKLNINYKNLKKIIIKKGNQYSYNNVYTYEEKIINDPFILILDKNLYKPDNYINFNIYSFQSIDGSYHLNNNSEFNIKIIDPANNKIYDKDLNIDDYNGINDTYYISESAPIGYYTIEITDKKSKLKQYKGFYVQEYIKPEFEINLESEKNEYYSGDMINYLVRMKYYNGTPVKNTQIAYYIYATNKYNYSERLVYNGVNYTNEKGILKIPVKIKDDEQDSYYRIQIITMDQNQRQMEKEYEVTVFNGIYRLEFKSNNRTFIPNTEYQINGILKDKNNNLIDEKIKIKIIKDKKILEEKEINTSEGLFSYNLIFNDEGYYQLQYKINNEIKKYDYYIYDSKYNSPFEIINKSYKNNILSFDINIKDGAEGLISIAGQKLIKLEEINIKNNKLKVKIDENIIDKNIYINGYIFYNGKIYRMNDTIQIKNFDDYKLKSSIKLEKSEYKPKENIKIYINSETESYLTLNTIDKALLDIYKNDTNIFDQIYKSVYSTPYNISSRTEYIYIPYYSELKLEQTHKFASYKGSSEMKNNTREYFPDTALWIPSIKLNSGENIIEFKNPDNLTQWIINAYLFSENKFNKLETTYKTNLDFYIRPLLPKYFINDDNIKINIIVYNNTKEEKNIKYENLFDEKYFIIDKKDGEINIQPNSQLDVELNVKAIKIGKSNIVFKYMYNDKDGDIVKLPVEILNTELKNDVIDIVDTKNGYNVKNGESYRKLNINNTIEDLIKYVENYEYTCSEQTISTTYPLIIASNKGIKINELDNKVTKAIQRLYKYQRDDGGWGWWGTSQNSYPNLSAYVLEGLKVMKENNYYISDTMINDGLNYLKNNIENGYISYVLKLYGIDNNYNPKNTFDKLYLSLYDGSYIEDILNEIKETEELAYIKIEDKDFYYSDIDYNAILYKTLNKNGIEKYNTKLLKYLLMNRYGKVWFSTKENAKLLEILIDVYDFNNEYEEFKKANTETYLKDGIYEIKKEIKINKNTSNKGIILNKQIYKRNEIFTEYDNKKNIIDAFYNINDNYKPFIIKYNNYKNKIEKGDYTYWEPSNLSEEIKYDNYSIYYDYNNNKLKIKNLEFKNPIKFMIKNKLLIIQTYEKIYEVNLDFDSLKSYKKDILDFTINNKKPVYLLNKEKDQFIIIDEKYLKINTEEEAIHIDSLNNNIYIFTKNKLYQLKDSNLVLIQNISAEKILKNDKNVKLELFGNIKFEGNETYTGGRGEYYIEYDKNDKKINLNDIIKIKINIQSDISNYLITEDYLPGNIQILKNYQEKNDMGNSKFYSYWYMPWNYWYTAIEYRKDKIAFFSDYYNSGTFSYYLKFTHPGKITIPGSYSYNMYWQGTYGATLDLELNIYE</sequence>
<reference evidence="5 6" key="1">
    <citation type="submission" date="2018-05" db="EMBL/GenBank/DDBJ databases">
        <title>Genomic Encyclopedia of Type Strains, Phase IV (KMG-IV): sequencing the most valuable type-strain genomes for metagenomic binning, comparative biology and taxonomic classification.</title>
        <authorList>
            <person name="Goeker M."/>
        </authorList>
    </citation>
    <scope>NUCLEOTIDE SEQUENCE [LARGE SCALE GENOMIC DNA]</scope>
    <source>
        <strain evidence="5 6">DSM 24906</strain>
    </source>
</reference>
<protein>
    <recommendedName>
        <fullName evidence="4">Alpha-2-macroglobulin domain-containing protein</fullName>
    </recommendedName>
</protein>
<evidence type="ECO:0000313" key="5">
    <source>
        <dbReference type="EMBL" id="PWJ88714.1"/>
    </source>
</evidence>
<dbReference type="Pfam" id="PF00207">
    <property type="entry name" value="A2M"/>
    <property type="match status" value="1"/>
</dbReference>
<dbReference type="Pfam" id="PF01835">
    <property type="entry name" value="MG2"/>
    <property type="match status" value="1"/>
</dbReference>
<dbReference type="EMBL" id="QGGI01000017">
    <property type="protein sequence ID" value="PWJ88714.1"/>
    <property type="molecule type" value="Genomic_DNA"/>
</dbReference>
<dbReference type="Gene3D" id="2.60.40.1940">
    <property type="match status" value="1"/>
</dbReference>
<name>A0AA45C5E4_9BACT</name>
<evidence type="ECO:0000256" key="2">
    <source>
        <dbReference type="ARBA" id="ARBA00022729"/>
    </source>
</evidence>
<dbReference type="Gene3D" id="2.20.130.20">
    <property type="match status" value="1"/>
</dbReference>
<keyword evidence="3" id="KW-0882">Thioester bond</keyword>
<dbReference type="InterPro" id="IPR041246">
    <property type="entry name" value="Bact_MG10"/>
</dbReference>
<dbReference type="InterPro" id="IPR008930">
    <property type="entry name" value="Terpenoid_cyclase/PrenylTrfase"/>
</dbReference>
<comment type="caution">
    <text evidence="5">The sequence shown here is derived from an EMBL/GenBank/DDBJ whole genome shotgun (WGS) entry which is preliminary data.</text>
</comment>
<organism evidence="5 6">
    <name type="scientific">Oceanotoga teriensis</name>
    <dbReference type="NCBI Taxonomy" id="515440"/>
    <lineage>
        <taxon>Bacteria</taxon>
        <taxon>Thermotogati</taxon>
        <taxon>Thermotogota</taxon>
        <taxon>Thermotogae</taxon>
        <taxon>Petrotogales</taxon>
        <taxon>Petrotogaceae</taxon>
        <taxon>Oceanotoga</taxon>
    </lineage>
</organism>
<dbReference type="GO" id="GO:0004866">
    <property type="term" value="F:endopeptidase inhibitor activity"/>
    <property type="evidence" value="ECO:0007669"/>
    <property type="project" value="InterPro"/>
</dbReference>
<evidence type="ECO:0000256" key="1">
    <source>
        <dbReference type="ARBA" id="ARBA00010556"/>
    </source>
</evidence>
<evidence type="ECO:0000256" key="3">
    <source>
        <dbReference type="ARBA" id="ARBA00022966"/>
    </source>
</evidence>
<dbReference type="RefSeq" id="WP_109605706.1">
    <property type="nucleotide sequence ID" value="NZ_JAMHJO010000012.1"/>
</dbReference>
<dbReference type="InterPro" id="IPR011625">
    <property type="entry name" value="A2M_N_BRD"/>
</dbReference>
<dbReference type="PANTHER" id="PTHR11412:SF136">
    <property type="entry name" value="CD109 ANTIGEN"/>
    <property type="match status" value="1"/>
</dbReference>
<proteinExistence type="inferred from homology"/>
<feature type="domain" description="Alpha-2-macroglobulin" evidence="4">
    <location>
        <begin position="703"/>
        <end position="791"/>
    </location>
</feature>
<dbReference type="Gene3D" id="2.60.40.1930">
    <property type="match status" value="3"/>
</dbReference>
<evidence type="ECO:0000259" key="4">
    <source>
        <dbReference type="SMART" id="SM01360"/>
    </source>
</evidence>
<dbReference type="InterPro" id="IPR013783">
    <property type="entry name" value="Ig-like_fold"/>
</dbReference>